<evidence type="ECO:0000313" key="1">
    <source>
        <dbReference type="EMBL" id="TEB20950.1"/>
    </source>
</evidence>
<reference evidence="1 2" key="1">
    <citation type="journal article" date="2019" name="Nat. Ecol. Evol.">
        <title>Megaphylogeny resolves global patterns of mushroom evolution.</title>
        <authorList>
            <person name="Varga T."/>
            <person name="Krizsan K."/>
            <person name="Foldi C."/>
            <person name="Dima B."/>
            <person name="Sanchez-Garcia M."/>
            <person name="Sanchez-Ramirez S."/>
            <person name="Szollosi G.J."/>
            <person name="Szarkandi J.G."/>
            <person name="Papp V."/>
            <person name="Albert L."/>
            <person name="Andreopoulos W."/>
            <person name="Angelini C."/>
            <person name="Antonin V."/>
            <person name="Barry K.W."/>
            <person name="Bougher N.L."/>
            <person name="Buchanan P."/>
            <person name="Buyck B."/>
            <person name="Bense V."/>
            <person name="Catcheside P."/>
            <person name="Chovatia M."/>
            <person name="Cooper J."/>
            <person name="Damon W."/>
            <person name="Desjardin D."/>
            <person name="Finy P."/>
            <person name="Geml J."/>
            <person name="Haridas S."/>
            <person name="Hughes K."/>
            <person name="Justo A."/>
            <person name="Karasinski D."/>
            <person name="Kautmanova I."/>
            <person name="Kiss B."/>
            <person name="Kocsube S."/>
            <person name="Kotiranta H."/>
            <person name="LaButti K.M."/>
            <person name="Lechner B.E."/>
            <person name="Liimatainen K."/>
            <person name="Lipzen A."/>
            <person name="Lukacs Z."/>
            <person name="Mihaltcheva S."/>
            <person name="Morgado L.N."/>
            <person name="Niskanen T."/>
            <person name="Noordeloos M.E."/>
            <person name="Ohm R.A."/>
            <person name="Ortiz-Santana B."/>
            <person name="Ovrebo C."/>
            <person name="Racz N."/>
            <person name="Riley R."/>
            <person name="Savchenko A."/>
            <person name="Shiryaev A."/>
            <person name="Soop K."/>
            <person name="Spirin V."/>
            <person name="Szebenyi C."/>
            <person name="Tomsovsky M."/>
            <person name="Tulloss R.E."/>
            <person name="Uehling J."/>
            <person name="Grigoriev I.V."/>
            <person name="Vagvolgyi C."/>
            <person name="Papp T."/>
            <person name="Martin F.M."/>
            <person name="Miettinen O."/>
            <person name="Hibbett D.S."/>
            <person name="Nagy L.G."/>
        </authorList>
    </citation>
    <scope>NUCLEOTIDE SEQUENCE [LARGE SCALE GENOMIC DNA]</scope>
    <source>
        <strain evidence="1 2">FP101781</strain>
    </source>
</reference>
<sequence length="130" mass="14919">MNSSCESTISTLLSTNRSPTLLESVSIQTDINVLLREKGHLEARLRDLNAELQKRHAILSPLRRFPTKLLREIFSTMMPSILDEKGRRQLVDLQLVCREWRDTSHLVNGLWSGIEVLPSHTVISYERIPT</sequence>
<evidence type="ECO:0000313" key="2">
    <source>
        <dbReference type="Proteomes" id="UP000298030"/>
    </source>
</evidence>
<name>A0A4Y7SH74_COPMI</name>
<keyword evidence="2" id="KW-1185">Reference proteome</keyword>
<proteinExistence type="predicted"/>
<protein>
    <recommendedName>
        <fullName evidence="3">F-box domain-containing protein</fullName>
    </recommendedName>
</protein>
<accession>A0A4Y7SH74</accession>
<dbReference type="Proteomes" id="UP000298030">
    <property type="component" value="Unassembled WGS sequence"/>
</dbReference>
<dbReference type="EMBL" id="QPFP01000128">
    <property type="protein sequence ID" value="TEB20950.1"/>
    <property type="molecule type" value="Genomic_DNA"/>
</dbReference>
<dbReference type="OrthoDB" id="3365698at2759"/>
<evidence type="ECO:0008006" key="3">
    <source>
        <dbReference type="Google" id="ProtNLM"/>
    </source>
</evidence>
<organism evidence="1 2">
    <name type="scientific">Coprinellus micaceus</name>
    <name type="common">Glistening ink-cap mushroom</name>
    <name type="synonym">Coprinus micaceus</name>
    <dbReference type="NCBI Taxonomy" id="71717"/>
    <lineage>
        <taxon>Eukaryota</taxon>
        <taxon>Fungi</taxon>
        <taxon>Dikarya</taxon>
        <taxon>Basidiomycota</taxon>
        <taxon>Agaricomycotina</taxon>
        <taxon>Agaricomycetes</taxon>
        <taxon>Agaricomycetidae</taxon>
        <taxon>Agaricales</taxon>
        <taxon>Agaricineae</taxon>
        <taxon>Psathyrellaceae</taxon>
        <taxon>Coprinellus</taxon>
    </lineage>
</organism>
<feature type="non-terminal residue" evidence="1">
    <location>
        <position position="130"/>
    </location>
</feature>
<dbReference type="STRING" id="71717.A0A4Y7SH74"/>
<dbReference type="AlphaFoldDB" id="A0A4Y7SH74"/>
<comment type="caution">
    <text evidence="1">The sequence shown here is derived from an EMBL/GenBank/DDBJ whole genome shotgun (WGS) entry which is preliminary data.</text>
</comment>
<gene>
    <name evidence="1" type="ORF">FA13DRAFT_1644006</name>
</gene>